<evidence type="ECO:0000313" key="2">
    <source>
        <dbReference type="EMBL" id="MBZ6079397.1"/>
    </source>
</evidence>
<keyword evidence="3" id="KW-1185">Reference proteome</keyword>
<evidence type="ECO:0000256" key="1">
    <source>
        <dbReference type="SAM" id="Phobius"/>
    </source>
</evidence>
<keyword evidence="1" id="KW-0472">Membrane</keyword>
<protein>
    <submittedName>
        <fullName evidence="2">VanZ family protein</fullName>
    </submittedName>
</protein>
<accession>A0ABS7VUZ9</accession>
<dbReference type="Proteomes" id="UP000704176">
    <property type="component" value="Unassembled WGS sequence"/>
</dbReference>
<dbReference type="EMBL" id="JAIRBM010000035">
    <property type="protein sequence ID" value="MBZ6079397.1"/>
    <property type="molecule type" value="Genomic_DNA"/>
</dbReference>
<proteinExistence type="predicted"/>
<evidence type="ECO:0000313" key="3">
    <source>
        <dbReference type="Proteomes" id="UP000704176"/>
    </source>
</evidence>
<gene>
    <name evidence="2" type="ORF">K9B37_24380</name>
</gene>
<reference evidence="2 3" key="1">
    <citation type="submission" date="2021-09" db="EMBL/GenBank/DDBJ databases">
        <title>The complete genome sequence of a new microorganism.</title>
        <authorList>
            <person name="Zi Z."/>
        </authorList>
    </citation>
    <scope>NUCLEOTIDE SEQUENCE [LARGE SCALE GENOMIC DNA]</scope>
    <source>
        <strain evidence="2 3">WGZ8</strain>
    </source>
</reference>
<feature type="transmembrane region" description="Helical" evidence="1">
    <location>
        <begin position="40"/>
        <end position="57"/>
    </location>
</feature>
<comment type="caution">
    <text evidence="2">The sequence shown here is derived from an EMBL/GenBank/DDBJ whole genome shotgun (WGS) entry which is preliminary data.</text>
</comment>
<keyword evidence="1" id="KW-0812">Transmembrane</keyword>
<organism evidence="2 3">
    <name type="scientific">Microvirga puerhi</name>
    <dbReference type="NCBI Taxonomy" id="2876078"/>
    <lineage>
        <taxon>Bacteria</taxon>
        <taxon>Pseudomonadati</taxon>
        <taxon>Pseudomonadota</taxon>
        <taxon>Alphaproteobacteria</taxon>
        <taxon>Hyphomicrobiales</taxon>
        <taxon>Methylobacteriaceae</taxon>
        <taxon>Microvirga</taxon>
    </lineage>
</organism>
<feature type="transmembrane region" description="Helical" evidence="1">
    <location>
        <begin position="7"/>
        <end position="28"/>
    </location>
</feature>
<dbReference type="RefSeq" id="WP_224316413.1">
    <property type="nucleotide sequence ID" value="NZ_JAIRBM010000035.1"/>
</dbReference>
<name>A0ABS7VUZ9_9HYPH</name>
<feature type="transmembrane region" description="Helical" evidence="1">
    <location>
        <begin position="64"/>
        <end position="81"/>
    </location>
</feature>
<feature type="transmembrane region" description="Helical" evidence="1">
    <location>
        <begin position="93"/>
        <end position="110"/>
    </location>
</feature>
<keyword evidence="1" id="KW-1133">Transmembrane helix</keyword>
<sequence length="125" mass="13711">MKPTRKVAIRFLAWLLIAAISIVSLVPIGARPVSGAPANLERVAAFMMVGCIFRLAYPRRYASILLMLIVLTGALELLQNLVPSRHGRFNDLIVKVIALMAGSFITGNIVEPIRGLWQRCGTAIR</sequence>